<keyword evidence="4" id="KW-1185">Reference proteome</keyword>
<proteinExistence type="predicted"/>
<dbReference type="InterPro" id="IPR000120">
    <property type="entry name" value="Amidase"/>
</dbReference>
<evidence type="ECO:0000259" key="2">
    <source>
        <dbReference type="Pfam" id="PF01425"/>
    </source>
</evidence>
<dbReference type="EMBL" id="JAMQGM010000049">
    <property type="protein sequence ID" value="MCM2579970.1"/>
    <property type="molecule type" value="Genomic_DNA"/>
</dbReference>
<comment type="caution">
    <text evidence="3">The sequence shown here is derived from an EMBL/GenBank/DDBJ whole genome shotgun (WGS) entry which is preliminary data.</text>
</comment>
<dbReference type="PANTHER" id="PTHR11895">
    <property type="entry name" value="TRANSAMIDASE"/>
    <property type="match status" value="1"/>
</dbReference>
<evidence type="ECO:0000256" key="1">
    <source>
        <dbReference type="SAM" id="MobiDB-lite"/>
    </source>
</evidence>
<gene>
    <name evidence="3" type="ORF">M1E25_21920</name>
</gene>
<protein>
    <submittedName>
        <fullName evidence="3">Amidase</fullName>
    </submittedName>
</protein>
<sequence>MTRRGDDRLTGPAAPPGPGTRRPPADGETLTEAVNALRGGDRSVPAHAEAVCNRIDEADRTLRVFVPEPGRRERIRTAAERITRTWPEPAAGPPLYGVAVGVKDIVRVDAATRAGSRLPPELFEGPQASVVDRLVKAGAFLAGKTVTAEFAGPAPGPTRNPHRPRHTPGGWSSGSAAAVAAGVELLAIGTQTIGSVIRPAAYCGVTGFRPTHGRIPVDGVVPNAPTYDTVGLFTHDVRGAALAAGQLCDDWSADPGPGGLPVLGVPWSHAGMPALGLPVRRPGRGLPLGLQCVARPGADERLLLWGAVLERALATLR</sequence>
<feature type="domain" description="Amidase" evidence="2">
    <location>
        <begin position="49"/>
        <end position="255"/>
    </location>
</feature>
<dbReference type="RefSeq" id="WP_251418410.1">
    <property type="nucleotide sequence ID" value="NZ_JAMQGM010000049.1"/>
</dbReference>
<dbReference type="Pfam" id="PF01425">
    <property type="entry name" value="Amidase"/>
    <property type="match status" value="1"/>
</dbReference>
<feature type="region of interest" description="Disordered" evidence="1">
    <location>
        <begin position="1"/>
        <end position="26"/>
    </location>
</feature>
<dbReference type="InterPro" id="IPR036928">
    <property type="entry name" value="AS_sf"/>
</dbReference>
<organism evidence="3 4">
    <name type="scientific">Streptomyces meridianus</name>
    <dbReference type="NCBI Taxonomy" id="2938945"/>
    <lineage>
        <taxon>Bacteria</taxon>
        <taxon>Bacillati</taxon>
        <taxon>Actinomycetota</taxon>
        <taxon>Actinomycetes</taxon>
        <taxon>Kitasatosporales</taxon>
        <taxon>Streptomycetaceae</taxon>
        <taxon>Streptomyces</taxon>
    </lineage>
</organism>
<dbReference type="PANTHER" id="PTHR11895:SF67">
    <property type="entry name" value="AMIDASE DOMAIN-CONTAINING PROTEIN"/>
    <property type="match status" value="1"/>
</dbReference>
<dbReference type="Gene3D" id="3.90.1300.10">
    <property type="entry name" value="Amidase signature (AS) domain"/>
    <property type="match status" value="2"/>
</dbReference>
<dbReference type="InterPro" id="IPR023631">
    <property type="entry name" value="Amidase_dom"/>
</dbReference>
<reference evidence="3" key="1">
    <citation type="journal article" date="2023" name="Int. J. Syst. Evol. Microbiol.">
        <title>Streptomyces meridianus sp. nov. isolated from brackish water of the Tagus estuary in Alcochete, Portugal.</title>
        <authorList>
            <person name="Santos J.D.N."/>
            <person name="Klimek D."/>
            <person name="Calusinska M."/>
            <person name="Lobo Da Cunha A."/>
            <person name="Catita J."/>
            <person name="Goncalves H."/>
            <person name="Gonzalez I."/>
            <person name="Reyes F."/>
            <person name="Lage O.M."/>
        </authorList>
    </citation>
    <scope>NUCLEOTIDE SEQUENCE</scope>
    <source>
        <strain evidence="3">MTZ3.1</strain>
    </source>
</reference>
<dbReference type="SUPFAM" id="SSF75304">
    <property type="entry name" value="Amidase signature (AS) enzymes"/>
    <property type="match status" value="2"/>
</dbReference>
<dbReference type="Proteomes" id="UP001167160">
    <property type="component" value="Unassembled WGS sequence"/>
</dbReference>
<accession>A0ABT0XBR8</accession>
<feature type="region of interest" description="Disordered" evidence="1">
    <location>
        <begin position="150"/>
        <end position="173"/>
    </location>
</feature>
<name>A0ABT0XBR8_9ACTN</name>
<evidence type="ECO:0000313" key="4">
    <source>
        <dbReference type="Proteomes" id="UP001167160"/>
    </source>
</evidence>
<evidence type="ECO:0000313" key="3">
    <source>
        <dbReference type="EMBL" id="MCM2579970.1"/>
    </source>
</evidence>